<accession>A0ABC9U1T5</accession>
<proteinExistence type="predicted"/>
<dbReference type="EMBL" id="AWSU01000072">
    <property type="protein sequence ID" value="ERI79453.1"/>
    <property type="molecule type" value="Genomic_DNA"/>
</dbReference>
<reference evidence="1 2" key="1">
    <citation type="submission" date="2013-07" db="EMBL/GenBank/DDBJ databases">
        <authorList>
            <person name="Weinstock G."/>
            <person name="Sodergren E."/>
            <person name="Wylie T."/>
            <person name="Fulton L."/>
            <person name="Fulton R."/>
            <person name="Fronick C."/>
            <person name="O'Laughlin M."/>
            <person name="Godfrey J."/>
            <person name="Miner T."/>
            <person name="Herter B."/>
            <person name="Appelbaum E."/>
            <person name="Cordes M."/>
            <person name="Lek S."/>
            <person name="Wollam A."/>
            <person name="Pepin K.H."/>
            <person name="Palsikar V.B."/>
            <person name="Mitreva M."/>
            <person name="Wilson R.K."/>
        </authorList>
    </citation>
    <scope>NUCLEOTIDE SEQUENCE [LARGE SCALE GENOMIC DNA]</scope>
    <source>
        <strain evidence="1 2">ATCC 14940</strain>
    </source>
</reference>
<comment type="caution">
    <text evidence="1">The sequence shown here is derived from an EMBL/GenBank/DDBJ whole genome shotgun (WGS) entry which is preliminary data.</text>
</comment>
<name>A0ABC9U1T5_CLOSY</name>
<gene>
    <name evidence="1" type="ORF">CLOSYM_00885</name>
</gene>
<dbReference type="AlphaFoldDB" id="A0ABC9U1T5"/>
<dbReference type="Proteomes" id="UP000016491">
    <property type="component" value="Unassembled WGS sequence"/>
</dbReference>
<protein>
    <submittedName>
        <fullName evidence="1">Uncharacterized protein</fullName>
    </submittedName>
</protein>
<evidence type="ECO:0000313" key="1">
    <source>
        <dbReference type="EMBL" id="ERI79453.1"/>
    </source>
</evidence>
<sequence>MRFSEGRCQMRKVQWCVKCKKYHLFDDVNWKYNWKQRTWECLKTEDYEV</sequence>
<evidence type="ECO:0000313" key="2">
    <source>
        <dbReference type="Proteomes" id="UP000016491"/>
    </source>
</evidence>
<organism evidence="1 2">
    <name type="scientific">[Clostridium] symbiosum ATCC 14940</name>
    <dbReference type="NCBI Taxonomy" id="411472"/>
    <lineage>
        <taxon>Bacteria</taxon>
        <taxon>Bacillati</taxon>
        <taxon>Bacillota</taxon>
        <taxon>Clostridia</taxon>
        <taxon>Lachnospirales</taxon>
        <taxon>Lachnospiraceae</taxon>
        <taxon>Otoolea</taxon>
    </lineage>
</organism>